<name>A0A100VKQ5_PAEAM</name>
<reference evidence="1 2" key="1">
    <citation type="journal article" date="2016" name="Genome Announc.">
        <title>Draft Genome Sequence of Paenibacillus amylolyticus Heshi-A3, Isolated from Fermented Rice Bran in a Japanese Fermented Seafood Dish.</title>
        <authorList>
            <person name="Akuzawa S."/>
            <person name="Nagaoka J."/>
            <person name="Kanekatsu M."/>
            <person name="Kubota E."/>
            <person name="Ohtake R."/>
            <person name="Suzuki T."/>
            <person name="Kanesaki Y."/>
        </authorList>
    </citation>
    <scope>NUCLEOTIDE SEQUENCE [LARGE SCALE GENOMIC DNA]</scope>
    <source>
        <strain evidence="1 2">Heshi-A3</strain>
    </source>
</reference>
<accession>A0A100VKQ5</accession>
<reference evidence="2" key="2">
    <citation type="submission" date="2016-01" db="EMBL/GenBank/DDBJ databases">
        <title>Draft Genome Sequence of Paenibacillus amylolyticus Heshi-A3 that Was Isolated from Fermented Rice Bran with Aging Salted Mackerel, Which Was Named Heshiko as Traditional Fermented Seafood in Japan.</title>
        <authorList>
            <person name="Akuzawa S."/>
            <person name="Nakagawa J."/>
            <person name="Kanekatsu T."/>
            <person name="Kubota E."/>
            <person name="Ohtake R."/>
            <person name="Suzuki T."/>
            <person name="Kanesaki Y."/>
        </authorList>
    </citation>
    <scope>NUCLEOTIDE SEQUENCE [LARGE SCALE GENOMIC DNA]</scope>
    <source>
        <strain evidence="2">Heshi-A3</strain>
    </source>
</reference>
<comment type="caution">
    <text evidence="1">The sequence shown here is derived from an EMBL/GenBank/DDBJ whole genome shotgun (WGS) entry which is preliminary data.</text>
</comment>
<proteinExistence type="predicted"/>
<dbReference type="AlphaFoldDB" id="A0A100VKQ5"/>
<organism evidence="1 2">
    <name type="scientific">Paenibacillus amylolyticus</name>
    <dbReference type="NCBI Taxonomy" id="1451"/>
    <lineage>
        <taxon>Bacteria</taxon>
        <taxon>Bacillati</taxon>
        <taxon>Bacillota</taxon>
        <taxon>Bacilli</taxon>
        <taxon>Bacillales</taxon>
        <taxon>Paenibacillaceae</taxon>
        <taxon>Paenibacillus</taxon>
    </lineage>
</organism>
<sequence length="84" mass="10169">MMYRSLSSIKHEVDEDTISFNLKINENFHGFKWMFSEINKKRLAEPAFGLDQHRKTFLMQYRYLVHKLITCSGEFYVRMSQLSR</sequence>
<gene>
    <name evidence="1" type="ORF">PAHA3_1716</name>
</gene>
<evidence type="ECO:0000313" key="2">
    <source>
        <dbReference type="Proteomes" id="UP000069697"/>
    </source>
</evidence>
<dbReference type="EMBL" id="BCNV01000001">
    <property type="protein sequence ID" value="GAS81642.1"/>
    <property type="molecule type" value="Genomic_DNA"/>
</dbReference>
<dbReference type="Proteomes" id="UP000069697">
    <property type="component" value="Unassembled WGS sequence"/>
</dbReference>
<evidence type="ECO:0000313" key="1">
    <source>
        <dbReference type="EMBL" id="GAS81642.1"/>
    </source>
</evidence>
<protein>
    <submittedName>
        <fullName evidence="1">Uncharacterized protein</fullName>
    </submittedName>
</protein>